<comment type="caution">
    <text evidence="3">The sequence shown here is derived from an EMBL/GenBank/DDBJ whole genome shotgun (WGS) entry which is preliminary data.</text>
</comment>
<dbReference type="AlphaFoldDB" id="A0A9D1W2D1"/>
<reference evidence="3" key="2">
    <citation type="submission" date="2021-04" db="EMBL/GenBank/DDBJ databases">
        <authorList>
            <person name="Gilroy R."/>
        </authorList>
    </citation>
    <scope>NUCLEOTIDE SEQUENCE</scope>
    <source>
        <strain evidence="3">2189</strain>
    </source>
</reference>
<organism evidence="3 4">
    <name type="scientific">Candidatus Borkfalkia faecavium</name>
    <dbReference type="NCBI Taxonomy" id="2838508"/>
    <lineage>
        <taxon>Bacteria</taxon>
        <taxon>Bacillati</taxon>
        <taxon>Bacillota</taxon>
        <taxon>Clostridia</taxon>
        <taxon>Christensenellales</taxon>
        <taxon>Christensenellaceae</taxon>
        <taxon>Candidatus Borkfalkia</taxon>
    </lineage>
</organism>
<accession>A0A9D1W2D1</accession>
<dbReference type="NCBIfam" id="NF041497">
    <property type="entry name" value="MobV"/>
    <property type="match status" value="1"/>
</dbReference>
<evidence type="ECO:0000313" key="4">
    <source>
        <dbReference type="Proteomes" id="UP000886847"/>
    </source>
</evidence>
<dbReference type="InterPro" id="IPR001668">
    <property type="entry name" value="Mob_Pre"/>
</dbReference>
<feature type="region of interest" description="Disordered" evidence="2">
    <location>
        <begin position="326"/>
        <end position="349"/>
    </location>
</feature>
<dbReference type="Pfam" id="PF01076">
    <property type="entry name" value="Mob_Pre"/>
    <property type="match status" value="1"/>
</dbReference>
<reference evidence="3" key="1">
    <citation type="journal article" date="2021" name="PeerJ">
        <title>Extensive microbial diversity within the chicken gut microbiome revealed by metagenomics and culture.</title>
        <authorList>
            <person name="Gilroy R."/>
            <person name="Ravi A."/>
            <person name="Getino M."/>
            <person name="Pursley I."/>
            <person name="Horton D.L."/>
            <person name="Alikhan N.F."/>
            <person name="Baker D."/>
            <person name="Gharbi K."/>
            <person name="Hall N."/>
            <person name="Watson M."/>
            <person name="Adriaenssens E.M."/>
            <person name="Foster-Nyarko E."/>
            <person name="Jarju S."/>
            <person name="Secka A."/>
            <person name="Antonio M."/>
            <person name="Oren A."/>
            <person name="Chaudhuri R.R."/>
            <person name="La Ragione R."/>
            <person name="Hildebrand F."/>
            <person name="Pallen M.J."/>
        </authorList>
    </citation>
    <scope>NUCLEOTIDE SEQUENCE</scope>
    <source>
        <strain evidence="3">2189</strain>
    </source>
</reference>
<dbReference type="EMBL" id="DXEW01000030">
    <property type="protein sequence ID" value="HIX50893.1"/>
    <property type="molecule type" value="Genomic_DNA"/>
</dbReference>
<feature type="region of interest" description="Disordered" evidence="2">
    <location>
        <begin position="1"/>
        <end position="26"/>
    </location>
</feature>
<feature type="region of interest" description="Disordered" evidence="2">
    <location>
        <begin position="244"/>
        <end position="265"/>
    </location>
</feature>
<dbReference type="GO" id="GO:0006310">
    <property type="term" value="P:DNA recombination"/>
    <property type="evidence" value="ECO:0007669"/>
    <property type="project" value="InterPro"/>
</dbReference>
<evidence type="ECO:0000256" key="1">
    <source>
        <dbReference type="ARBA" id="ARBA00010657"/>
    </source>
</evidence>
<dbReference type="CDD" id="cd17242">
    <property type="entry name" value="MobM_relaxase"/>
    <property type="match status" value="1"/>
</dbReference>
<evidence type="ECO:0000256" key="2">
    <source>
        <dbReference type="SAM" id="MobiDB-lite"/>
    </source>
</evidence>
<sequence length="349" mass="39973">MEKYHKTDIAPVEQENERDETYRASNPQIDCSRTNGNYHIIKRQRSYTQFINDKIEALYLPTKVRKDAVLMCSFVVGSDREFFKSLSVREQEKFFADCTRFFADRYSEGNIISAVVHMDETTPHLHLNLIPIADGRLCAKQLFDRKALQELQTDFYSVVGKKWNLQRGKEGSQEKHLSTAEYKAKKIVEQARGEASGILAEADQKAERKVQIARLHADGIVSQAERTAEKAKRQAQEYLDGIVQGIDAERSKPTPKRKKQAEEELVSLRTENAALRQSKEIADRDRSDLFEQLQKAERRAKGKEQAFGMVSDMLAAYPDEFDALLNKSRQKKAEPYYKGNSRGNDRGGK</sequence>
<name>A0A9D1W2D1_9FIRM</name>
<evidence type="ECO:0000313" key="3">
    <source>
        <dbReference type="EMBL" id="HIX50893.1"/>
    </source>
</evidence>
<proteinExistence type="inferred from homology"/>
<dbReference type="Proteomes" id="UP000886847">
    <property type="component" value="Unassembled WGS sequence"/>
</dbReference>
<protein>
    <submittedName>
        <fullName evidence="3">Plasmid recombination protein</fullName>
    </submittedName>
</protein>
<dbReference type="Gene3D" id="3.30.930.30">
    <property type="match status" value="1"/>
</dbReference>
<gene>
    <name evidence="3" type="ORF">H9851_06400</name>
</gene>
<comment type="similarity">
    <text evidence="1">Belongs to the plasmid mobilization pre family.</text>
</comment>
<dbReference type="GO" id="GO:0003677">
    <property type="term" value="F:DNA binding"/>
    <property type="evidence" value="ECO:0007669"/>
    <property type="project" value="InterPro"/>
</dbReference>